<gene>
    <name evidence="1" type="ORF">Pint_32157</name>
</gene>
<proteinExistence type="predicted"/>
<dbReference type="Proteomes" id="UP001163603">
    <property type="component" value="Chromosome 11"/>
</dbReference>
<protein>
    <submittedName>
        <fullName evidence="1">Uncharacterized protein</fullName>
    </submittedName>
</protein>
<evidence type="ECO:0000313" key="2">
    <source>
        <dbReference type="Proteomes" id="UP001163603"/>
    </source>
</evidence>
<dbReference type="EMBL" id="CM047746">
    <property type="protein sequence ID" value="KAJ0020196.1"/>
    <property type="molecule type" value="Genomic_DNA"/>
</dbReference>
<accession>A0ACC0XP62</accession>
<evidence type="ECO:0000313" key="1">
    <source>
        <dbReference type="EMBL" id="KAJ0020196.1"/>
    </source>
</evidence>
<reference evidence="2" key="1">
    <citation type="journal article" date="2023" name="G3 (Bethesda)">
        <title>Genome assembly and association tests identify interacting loci associated with vigor, precocity, and sex in interspecific pistachio rootstocks.</title>
        <authorList>
            <person name="Palmer W."/>
            <person name="Jacygrad E."/>
            <person name="Sagayaradj S."/>
            <person name="Cavanaugh K."/>
            <person name="Han R."/>
            <person name="Bertier L."/>
            <person name="Beede B."/>
            <person name="Kafkas S."/>
            <person name="Golino D."/>
            <person name="Preece J."/>
            <person name="Michelmore R."/>
        </authorList>
    </citation>
    <scope>NUCLEOTIDE SEQUENCE [LARGE SCALE GENOMIC DNA]</scope>
</reference>
<sequence>MIEVVLNDRLGKKVRVKCNKDDTIGDLKKLVAAQTGTRPDKIRIQKWYVGSYQIAWCC</sequence>
<name>A0ACC0XP62_9ROSI</name>
<comment type="caution">
    <text evidence="1">The sequence shown here is derived from an EMBL/GenBank/DDBJ whole genome shotgun (WGS) entry which is preliminary data.</text>
</comment>
<organism evidence="1 2">
    <name type="scientific">Pistacia integerrima</name>
    <dbReference type="NCBI Taxonomy" id="434235"/>
    <lineage>
        <taxon>Eukaryota</taxon>
        <taxon>Viridiplantae</taxon>
        <taxon>Streptophyta</taxon>
        <taxon>Embryophyta</taxon>
        <taxon>Tracheophyta</taxon>
        <taxon>Spermatophyta</taxon>
        <taxon>Magnoliopsida</taxon>
        <taxon>eudicotyledons</taxon>
        <taxon>Gunneridae</taxon>
        <taxon>Pentapetalae</taxon>
        <taxon>rosids</taxon>
        <taxon>malvids</taxon>
        <taxon>Sapindales</taxon>
        <taxon>Anacardiaceae</taxon>
        <taxon>Pistacia</taxon>
    </lineage>
</organism>
<keyword evidence="2" id="KW-1185">Reference proteome</keyword>